<dbReference type="Gene3D" id="1.10.510.10">
    <property type="entry name" value="Transferase(Phosphotransferase) domain 1"/>
    <property type="match status" value="1"/>
</dbReference>
<proteinExistence type="inferred from homology"/>
<dbReference type="Gene3D" id="3.80.10.10">
    <property type="entry name" value="Ribonuclease Inhibitor"/>
    <property type="match status" value="3"/>
</dbReference>
<keyword evidence="13 22" id="KW-0547">Nucleotide-binding</keyword>
<dbReference type="SUPFAM" id="SSF52058">
    <property type="entry name" value="L domain-like"/>
    <property type="match status" value="2"/>
</dbReference>
<name>A0A6J1BRT9_MOMCH</name>
<comment type="catalytic activity">
    <reaction evidence="20">
        <text>L-threonyl-[protein] + ATP = O-phospho-L-threonyl-[protein] + ADP + H(+)</text>
        <dbReference type="Rhea" id="RHEA:46608"/>
        <dbReference type="Rhea" id="RHEA-COMP:11060"/>
        <dbReference type="Rhea" id="RHEA-COMP:11605"/>
        <dbReference type="ChEBI" id="CHEBI:15378"/>
        <dbReference type="ChEBI" id="CHEBI:30013"/>
        <dbReference type="ChEBI" id="CHEBI:30616"/>
        <dbReference type="ChEBI" id="CHEBI:61977"/>
        <dbReference type="ChEBI" id="CHEBI:456216"/>
        <dbReference type="EC" id="2.7.11.1"/>
    </reaction>
</comment>
<evidence type="ECO:0000256" key="19">
    <source>
        <dbReference type="ARBA" id="ARBA00023180"/>
    </source>
</evidence>
<dbReference type="GO" id="GO:0051606">
    <property type="term" value="P:detection of stimulus"/>
    <property type="evidence" value="ECO:0007669"/>
    <property type="project" value="UniProtKB-ARBA"/>
</dbReference>
<sequence length="1008" mass="109646">MASPCQIVPFSVFMSVIALLSGTLLCDGSTMLSIDTDKMALLSFKSRLNLSSVSSLSSWNEHSSPCNWTGVSCSRYGSRRVVELHLSGFGLTGSIDPHVGNLSFLESLQLQNNKFTGPIPRQIGNLLRLRVVNMSSNNLEGGLPFNFSAMAALEILDLMSNEITGRLPEELGSLTNLQVLNLAHNQLFGTIPATFGNISSLVTLNLGTNRLSGSIPSQVGDLKNLKHVVLRINDLSGAVPPNVFNMSSLVTMALASNRLGGTFPNNIGESLPNLLVFHFCFNEFTGTIPRSFHNITKIQVIRFAHNFLHGTVPPGLENLRELSMYNIGSNRIVSVGENGLSFITSLTNSSHLNYLAIDDNQLEGLIPASIGNLSKDLSILNMGGNRMYGNIPTSIANLRGLSLLNLSDNSLSGEIPPQIGNLEKLQKLGLARNRFSGSIPSSLGDLRMLSEIDFSGNDLAGNIPTSFGNFTKVISLDLSNNKLNGSIPRETLNLPGLSMVLNLSNNLFSGSLPEEIGSLENVVTIDISNNHISGNIPPSISGCRSLEVLIMARNEFSGPIPGILKDLRGLRRLDISLNYLSGLIPKELQSITGLQYLNLSFNNLEGAVPRGGVFESNSRIYLEGNPKLCLYPSCPESGSKRAEVIKVIAFTAVFSTLALCFIIGMLIYFKTKKSKIASSSIELLKGEHEMVSYDELRLATKNFSEKNLIGKGSFGSVYMGSLKQGIPVAIKVLDINRTGSTRSFMAECEALRNARHRNLVKLITSCSSIDFSNMEFRALIFELLSNGSLDGWIHGRRSHESGIGLNILERMNIAIDVASAINYLHHDCELPIVHCDLKPSNILLDADMTAKVGDFGLARLLIESEMTQSLSSTHVLKGSIGYLPPEYGFGVKPTTAGDVYSFGVTLLELFTGKSPTDEYFTGEQNLVKWVESCFPADVMEVIDFKLSKLCMDLEYERHIISLDKQKDCLIKVIGVALLCTMNSPTNRIDMKDAVSKLKNAKGSLICSP</sequence>
<evidence type="ECO:0000256" key="24">
    <source>
        <dbReference type="SAM" id="SignalP"/>
    </source>
</evidence>
<dbReference type="InterPro" id="IPR003591">
    <property type="entry name" value="Leu-rich_rpt_typical-subtyp"/>
</dbReference>
<dbReference type="SMART" id="SM00369">
    <property type="entry name" value="LRR_TYP"/>
    <property type="match status" value="10"/>
</dbReference>
<evidence type="ECO:0000256" key="12">
    <source>
        <dbReference type="ARBA" id="ARBA00022737"/>
    </source>
</evidence>
<dbReference type="InterPro" id="IPR032675">
    <property type="entry name" value="LRR_dom_sf"/>
</dbReference>
<evidence type="ECO:0000256" key="1">
    <source>
        <dbReference type="ARBA" id="ARBA00004251"/>
    </source>
</evidence>
<dbReference type="Gene3D" id="3.30.200.20">
    <property type="entry name" value="Phosphorylase Kinase, domain 1"/>
    <property type="match status" value="1"/>
</dbReference>
<dbReference type="AlphaFoldDB" id="A0A6J1BRT9"/>
<dbReference type="Pfam" id="PF00560">
    <property type="entry name" value="LRR_1"/>
    <property type="match status" value="8"/>
</dbReference>
<keyword evidence="14" id="KW-0418">Kinase</keyword>
<evidence type="ECO:0000256" key="21">
    <source>
        <dbReference type="ARBA" id="ARBA00048679"/>
    </source>
</evidence>
<feature type="signal peptide" evidence="24">
    <location>
        <begin position="1"/>
        <end position="28"/>
    </location>
</feature>
<comment type="catalytic activity">
    <reaction evidence="21">
        <text>L-seryl-[protein] + ATP = O-phospho-L-seryl-[protein] + ADP + H(+)</text>
        <dbReference type="Rhea" id="RHEA:17989"/>
        <dbReference type="Rhea" id="RHEA-COMP:9863"/>
        <dbReference type="Rhea" id="RHEA-COMP:11604"/>
        <dbReference type="ChEBI" id="CHEBI:15378"/>
        <dbReference type="ChEBI" id="CHEBI:29999"/>
        <dbReference type="ChEBI" id="CHEBI:30616"/>
        <dbReference type="ChEBI" id="CHEBI:83421"/>
        <dbReference type="ChEBI" id="CHEBI:456216"/>
        <dbReference type="EC" id="2.7.11.1"/>
    </reaction>
</comment>
<feature type="transmembrane region" description="Helical" evidence="23">
    <location>
        <begin position="647"/>
        <end position="669"/>
    </location>
</feature>
<keyword evidence="26" id="KW-1185">Reference proteome</keyword>
<evidence type="ECO:0000256" key="8">
    <source>
        <dbReference type="ARBA" id="ARBA00022614"/>
    </source>
</evidence>
<evidence type="ECO:0000313" key="26">
    <source>
        <dbReference type="Proteomes" id="UP000504603"/>
    </source>
</evidence>
<evidence type="ECO:0000256" key="3">
    <source>
        <dbReference type="ARBA" id="ARBA00009592"/>
    </source>
</evidence>
<protein>
    <recommendedName>
        <fullName evidence="4">non-specific serine/threonine protein kinase</fullName>
        <ecNumber evidence="4">2.7.11.1</ecNumber>
    </recommendedName>
</protein>
<dbReference type="InterPro" id="IPR001611">
    <property type="entry name" value="Leu-rich_rpt"/>
</dbReference>
<evidence type="ECO:0000256" key="5">
    <source>
        <dbReference type="ARBA" id="ARBA00022475"/>
    </source>
</evidence>
<accession>A0A6J1BRT9</accession>
<keyword evidence="7" id="KW-0597">Phosphoprotein</keyword>
<organism evidence="26 27">
    <name type="scientific">Momordica charantia</name>
    <name type="common">Bitter gourd</name>
    <name type="synonym">Balsam pear</name>
    <dbReference type="NCBI Taxonomy" id="3673"/>
    <lineage>
        <taxon>Eukaryota</taxon>
        <taxon>Viridiplantae</taxon>
        <taxon>Streptophyta</taxon>
        <taxon>Embryophyta</taxon>
        <taxon>Tracheophyta</taxon>
        <taxon>Spermatophyta</taxon>
        <taxon>Magnoliopsida</taxon>
        <taxon>eudicotyledons</taxon>
        <taxon>Gunneridae</taxon>
        <taxon>Pentapetalae</taxon>
        <taxon>rosids</taxon>
        <taxon>fabids</taxon>
        <taxon>Cucurbitales</taxon>
        <taxon>Cucurbitaceae</taxon>
        <taxon>Momordiceae</taxon>
        <taxon>Momordica</taxon>
    </lineage>
</organism>
<evidence type="ECO:0000256" key="14">
    <source>
        <dbReference type="ARBA" id="ARBA00022777"/>
    </source>
</evidence>
<dbReference type="InterPro" id="IPR017441">
    <property type="entry name" value="Protein_kinase_ATP_BS"/>
</dbReference>
<dbReference type="FunFam" id="1.10.510.10:FF:000358">
    <property type="entry name" value="Putative leucine-rich repeat receptor-like serine/threonine-protein kinase"/>
    <property type="match status" value="1"/>
</dbReference>
<dbReference type="InterPro" id="IPR000719">
    <property type="entry name" value="Prot_kinase_dom"/>
</dbReference>
<feature type="chain" id="PRO_5026828161" description="non-specific serine/threonine protein kinase" evidence="24">
    <location>
        <begin position="29"/>
        <end position="1008"/>
    </location>
</feature>
<dbReference type="PANTHER" id="PTHR27000:SF781">
    <property type="entry name" value="PROTEIN KINASE DOMAIN-CONTAINING PROTEIN"/>
    <property type="match status" value="1"/>
</dbReference>
<dbReference type="PROSITE" id="PS50011">
    <property type="entry name" value="PROTEIN_KINASE_DOM"/>
    <property type="match status" value="1"/>
</dbReference>
<dbReference type="EC" id="2.7.11.1" evidence="4"/>
<keyword evidence="17 23" id="KW-0472">Membrane</keyword>
<dbReference type="FunFam" id="3.80.10.10:FF:000288">
    <property type="entry name" value="LRR receptor-like serine/threonine-protein kinase EFR"/>
    <property type="match status" value="1"/>
</dbReference>
<comment type="similarity">
    <text evidence="2">Belongs to the protein kinase superfamily. Ser/Thr protein kinase family.</text>
</comment>
<dbReference type="PROSITE" id="PS00107">
    <property type="entry name" value="PROTEIN_KINASE_ATP"/>
    <property type="match status" value="1"/>
</dbReference>
<keyword evidence="15 22" id="KW-0067">ATP-binding</keyword>
<evidence type="ECO:0000256" key="7">
    <source>
        <dbReference type="ARBA" id="ARBA00022553"/>
    </source>
</evidence>
<dbReference type="Pfam" id="PF07714">
    <property type="entry name" value="PK_Tyr_Ser-Thr"/>
    <property type="match status" value="1"/>
</dbReference>
<dbReference type="Pfam" id="PF13855">
    <property type="entry name" value="LRR_8"/>
    <property type="match status" value="2"/>
</dbReference>
<dbReference type="SUPFAM" id="SSF56112">
    <property type="entry name" value="Protein kinase-like (PK-like)"/>
    <property type="match status" value="1"/>
</dbReference>
<evidence type="ECO:0000256" key="10">
    <source>
        <dbReference type="ARBA" id="ARBA00022692"/>
    </source>
</evidence>
<dbReference type="OrthoDB" id="676979at2759"/>
<evidence type="ECO:0000256" key="13">
    <source>
        <dbReference type="ARBA" id="ARBA00022741"/>
    </source>
</evidence>
<evidence type="ECO:0000256" key="9">
    <source>
        <dbReference type="ARBA" id="ARBA00022679"/>
    </source>
</evidence>
<dbReference type="GO" id="GO:0005524">
    <property type="term" value="F:ATP binding"/>
    <property type="evidence" value="ECO:0007669"/>
    <property type="project" value="UniProtKB-UniRule"/>
</dbReference>
<keyword evidence="16 23" id="KW-1133">Transmembrane helix</keyword>
<keyword evidence="18" id="KW-0675">Receptor</keyword>
<feature type="domain" description="Protein kinase" evidence="25">
    <location>
        <begin position="703"/>
        <end position="1008"/>
    </location>
</feature>
<gene>
    <name evidence="27" type="primary">LOC111005175</name>
</gene>
<dbReference type="InterPro" id="IPR001245">
    <property type="entry name" value="Ser-Thr/Tyr_kinase_cat_dom"/>
</dbReference>
<keyword evidence="8" id="KW-0433">Leucine-rich repeat</keyword>
<dbReference type="FunFam" id="3.80.10.10:FF:000275">
    <property type="entry name" value="Leucine-rich repeat receptor-like protein kinase"/>
    <property type="match status" value="1"/>
</dbReference>
<evidence type="ECO:0000256" key="17">
    <source>
        <dbReference type="ARBA" id="ARBA00023136"/>
    </source>
</evidence>
<evidence type="ECO:0000256" key="15">
    <source>
        <dbReference type="ARBA" id="ARBA00022840"/>
    </source>
</evidence>
<dbReference type="PROSITE" id="PS00108">
    <property type="entry name" value="PROTEIN_KINASE_ST"/>
    <property type="match status" value="1"/>
</dbReference>
<dbReference type="Proteomes" id="UP000504603">
    <property type="component" value="Unplaced"/>
</dbReference>
<reference evidence="27" key="1">
    <citation type="submission" date="2025-08" db="UniProtKB">
        <authorList>
            <consortium name="RefSeq"/>
        </authorList>
    </citation>
    <scope>IDENTIFICATION</scope>
    <source>
        <strain evidence="27">OHB3-1</strain>
    </source>
</reference>
<dbReference type="PANTHER" id="PTHR27000">
    <property type="entry name" value="LEUCINE-RICH REPEAT RECEPTOR-LIKE PROTEIN KINASE FAMILY PROTEIN-RELATED"/>
    <property type="match status" value="1"/>
</dbReference>
<keyword evidence="6" id="KW-0723">Serine/threonine-protein kinase</keyword>
<comment type="subcellular location">
    <subcellularLocation>
        <location evidence="1">Cell membrane</location>
        <topology evidence="1">Single-pass type I membrane protein</topology>
    </subcellularLocation>
</comment>
<evidence type="ECO:0000256" key="11">
    <source>
        <dbReference type="ARBA" id="ARBA00022729"/>
    </source>
</evidence>
<dbReference type="RefSeq" id="XP_022132281.1">
    <property type="nucleotide sequence ID" value="XM_022276589.1"/>
</dbReference>
<dbReference type="SMART" id="SM00220">
    <property type="entry name" value="S_TKc"/>
    <property type="match status" value="1"/>
</dbReference>
<evidence type="ECO:0000256" key="18">
    <source>
        <dbReference type="ARBA" id="ARBA00023170"/>
    </source>
</evidence>
<feature type="binding site" evidence="22">
    <location>
        <position position="731"/>
    </location>
    <ligand>
        <name>ATP</name>
        <dbReference type="ChEBI" id="CHEBI:30616"/>
    </ligand>
</feature>
<keyword evidence="12" id="KW-0677">Repeat</keyword>
<dbReference type="GeneID" id="111005175"/>
<evidence type="ECO:0000313" key="27">
    <source>
        <dbReference type="RefSeq" id="XP_022132281.1"/>
    </source>
</evidence>
<evidence type="ECO:0000256" key="4">
    <source>
        <dbReference type="ARBA" id="ARBA00012513"/>
    </source>
</evidence>
<evidence type="ECO:0000256" key="6">
    <source>
        <dbReference type="ARBA" id="ARBA00022527"/>
    </source>
</evidence>
<dbReference type="Pfam" id="PF08263">
    <property type="entry name" value="LRRNT_2"/>
    <property type="match status" value="1"/>
</dbReference>
<dbReference type="InterPro" id="IPR013210">
    <property type="entry name" value="LRR_N_plant-typ"/>
</dbReference>
<dbReference type="InterPro" id="IPR011009">
    <property type="entry name" value="Kinase-like_dom_sf"/>
</dbReference>
<evidence type="ECO:0000256" key="20">
    <source>
        <dbReference type="ARBA" id="ARBA00047899"/>
    </source>
</evidence>
<dbReference type="GO" id="GO:0005886">
    <property type="term" value="C:plasma membrane"/>
    <property type="evidence" value="ECO:0007669"/>
    <property type="project" value="UniProtKB-SubCell"/>
</dbReference>
<evidence type="ECO:0000256" key="2">
    <source>
        <dbReference type="ARBA" id="ARBA00008684"/>
    </source>
</evidence>
<evidence type="ECO:0000259" key="25">
    <source>
        <dbReference type="PROSITE" id="PS50011"/>
    </source>
</evidence>
<keyword evidence="19" id="KW-0325">Glycoprotein</keyword>
<dbReference type="FunFam" id="3.30.200.20:FF:000432">
    <property type="entry name" value="LRR receptor-like serine/threonine-protein kinase EFR"/>
    <property type="match status" value="1"/>
</dbReference>
<keyword evidence="10 23" id="KW-0812">Transmembrane</keyword>
<evidence type="ECO:0000256" key="22">
    <source>
        <dbReference type="PROSITE-ProRule" id="PRU10141"/>
    </source>
</evidence>
<keyword evidence="9" id="KW-0808">Transferase</keyword>
<dbReference type="FunFam" id="3.80.10.10:FF:000470">
    <property type="entry name" value="LRR receptor-like serine/threonine-protein kinase RPK2"/>
    <property type="match status" value="1"/>
</dbReference>
<keyword evidence="5" id="KW-1003">Cell membrane</keyword>
<dbReference type="InterPro" id="IPR008271">
    <property type="entry name" value="Ser/Thr_kinase_AS"/>
</dbReference>
<evidence type="ECO:0000256" key="23">
    <source>
        <dbReference type="SAM" id="Phobius"/>
    </source>
</evidence>
<keyword evidence="11 24" id="KW-0732">Signal</keyword>
<dbReference type="KEGG" id="mcha:111005175"/>
<evidence type="ECO:0000256" key="16">
    <source>
        <dbReference type="ARBA" id="ARBA00022989"/>
    </source>
</evidence>
<comment type="similarity">
    <text evidence="3">Belongs to the RLP family.</text>
</comment>
<dbReference type="GO" id="GO:0004674">
    <property type="term" value="F:protein serine/threonine kinase activity"/>
    <property type="evidence" value="ECO:0007669"/>
    <property type="project" value="UniProtKB-KW"/>
</dbReference>